<feature type="domain" description="JmjC" evidence="1">
    <location>
        <begin position="109"/>
        <end position="272"/>
    </location>
</feature>
<gene>
    <name evidence="2" type="ORF">J2X05_000499</name>
</gene>
<keyword evidence="3" id="KW-1185">Reference proteome</keyword>
<accession>A0ABU1UTI9</accession>
<dbReference type="PANTHER" id="PTHR12461:SF105">
    <property type="entry name" value="HYPOXIA-INDUCIBLE FACTOR 1-ALPHA INHIBITOR"/>
    <property type="match status" value="1"/>
</dbReference>
<dbReference type="SUPFAM" id="SSF51197">
    <property type="entry name" value="Clavaminate synthase-like"/>
    <property type="match status" value="1"/>
</dbReference>
<comment type="caution">
    <text evidence="2">The sequence shown here is derived from an EMBL/GenBank/DDBJ whole genome shotgun (WGS) entry which is preliminary data.</text>
</comment>
<evidence type="ECO:0000313" key="2">
    <source>
        <dbReference type="EMBL" id="MDR7088496.1"/>
    </source>
</evidence>
<dbReference type="EMBL" id="JAVDVX010000001">
    <property type="protein sequence ID" value="MDR7088496.1"/>
    <property type="molecule type" value="Genomic_DNA"/>
</dbReference>
<name>A0ABU1UTI9_9GAMM</name>
<dbReference type="InterPro" id="IPR041667">
    <property type="entry name" value="Cupin_8"/>
</dbReference>
<dbReference type="Pfam" id="PF13621">
    <property type="entry name" value="Cupin_8"/>
    <property type="match status" value="1"/>
</dbReference>
<protein>
    <recommendedName>
        <fullName evidence="1">JmjC domain-containing protein</fullName>
    </recommendedName>
</protein>
<evidence type="ECO:0000259" key="1">
    <source>
        <dbReference type="PROSITE" id="PS51184"/>
    </source>
</evidence>
<proteinExistence type="predicted"/>
<evidence type="ECO:0000313" key="3">
    <source>
        <dbReference type="Proteomes" id="UP001253595"/>
    </source>
</evidence>
<organism evidence="2 3">
    <name type="scientific">Cellvibrio fibrivorans</name>
    <dbReference type="NCBI Taxonomy" id="126350"/>
    <lineage>
        <taxon>Bacteria</taxon>
        <taxon>Pseudomonadati</taxon>
        <taxon>Pseudomonadota</taxon>
        <taxon>Gammaproteobacteria</taxon>
        <taxon>Cellvibrionales</taxon>
        <taxon>Cellvibrionaceae</taxon>
        <taxon>Cellvibrio</taxon>
    </lineage>
</organism>
<dbReference type="InterPro" id="IPR003347">
    <property type="entry name" value="JmjC_dom"/>
</dbReference>
<dbReference type="SMART" id="SM00558">
    <property type="entry name" value="JmjC"/>
    <property type="match status" value="1"/>
</dbReference>
<dbReference type="PROSITE" id="PS51184">
    <property type="entry name" value="JMJC"/>
    <property type="match status" value="1"/>
</dbReference>
<dbReference type="Proteomes" id="UP001253595">
    <property type="component" value="Unassembled WGS sequence"/>
</dbReference>
<dbReference type="PANTHER" id="PTHR12461">
    <property type="entry name" value="HYPOXIA-INDUCIBLE FACTOR 1 ALPHA INHIBITOR-RELATED"/>
    <property type="match status" value="1"/>
</dbReference>
<dbReference type="InterPro" id="IPR014710">
    <property type="entry name" value="RmlC-like_jellyroll"/>
</dbReference>
<dbReference type="Gene3D" id="2.60.120.10">
    <property type="entry name" value="Jelly Rolls"/>
    <property type="match status" value="1"/>
</dbReference>
<sequence>MLDNMQPIKTFNGIAPDAIPQAVLESPVPLVLKGLVKDWPIVKAAGQSAEAGYNYLCQFYNGELVNTAIGDSDNKGAIFYNQDFSGFAYERARSSLTNAYNNIKNLHASGSERAYYVDSAPVDMCAPGFRAHNDLQLGQFIPRVSLWMGNKTIVSAHHDIPDNIACVVIGKRRFVLFPPNQLNNLYIGPLDFNPAGPAISMVDLHNPDFEKYPRYREALAHAQIAELDAGDAIYIPSMWWHHVEGLMPFNLMVNYWWTAFPSYVGSPQDAFTHALMNIRTLPEDERQHWKNMFDHYIFNSSPEKFEHIPQEKLGILGDMDEMAARRLRSQLLNRLNR</sequence>
<dbReference type="RefSeq" id="WP_310068195.1">
    <property type="nucleotide sequence ID" value="NZ_JAVDVX010000001.1"/>
</dbReference>
<reference evidence="2 3" key="1">
    <citation type="submission" date="2023-07" db="EMBL/GenBank/DDBJ databases">
        <title>Sorghum-associated microbial communities from plants grown in Nebraska, USA.</title>
        <authorList>
            <person name="Schachtman D."/>
        </authorList>
    </citation>
    <scope>NUCLEOTIDE SEQUENCE [LARGE SCALE GENOMIC DNA]</scope>
    <source>
        <strain evidence="2 3">BE190</strain>
    </source>
</reference>